<organism evidence="2">
    <name type="scientific">Brassica napus</name>
    <name type="common">Rape</name>
    <dbReference type="NCBI Taxonomy" id="3708"/>
    <lineage>
        <taxon>Eukaryota</taxon>
        <taxon>Viridiplantae</taxon>
        <taxon>Streptophyta</taxon>
        <taxon>Embryophyta</taxon>
        <taxon>Tracheophyta</taxon>
        <taxon>Spermatophyta</taxon>
        <taxon>Magnoliopsida</taxon>
        <taxon>eudicotyledons</taxon>
        <taxon>Gunneridae</taxon>
        <taxon>Pentapetalae</taxon>
        <taxon>rosids</taxon>
        <taxon>malvids</taxon>
        <taxon>Brassicales</taxon>
        <taxon>Brassicaceae</taxon>
        <taxon>Brassiceae</taxon>
        <taxon>Brassica</taxon>
    </lineage>
</organism>
<reference evidence="2" key="1">
    <citation type="submission" date="2021-01" db="EMBL/GenBank/DDBJ databases">
        <authorList>
            <consortium name="Genoscope - CEA"/>
            <person name="William W."/>
        </authorList>
    </citation>
    <scope>NUCLEOTIDE SEQUENCE</scope>
</reference>
<feature type="compositionally biased region" description="Basic and acidic residues" evidence="1">
    <location>
        <begin position="42"/>
        <end position="54"/>
    </location>
</feature>
<feature type="region of interest" description="Disordered" evidence="1">
    <location>
        <begin position="1"/>
        <end position="54"/>
    </location>
</feature>
<sequence length="54" mass="6298">MSPSDTAYGDVSSALQLINHHHRPKSRKMKNRESSRITNENAFRKEKAERSLTW</sequence>
<dbReference type="Proteomes" id="UP001295469">
    <property type="component" value="Chromosome C03"/>
</dbReference>
<dbReference type="EMBL" id="HG994367">
    <property type="protein sequence ID" value="CAF1712187.1"/>
    <property type="molecule type" value="Genomic_DNA"/>
</dbReference>
<protein>
    <submittedName>
        <fullName evidence="2">(rape) hypothetical protein</fullName>
    </submittedName>
</protein>
<evidence type="ECO:0000256" key="1">
    <source>
        <dbReference type="SAM" id="MobiDB-lite"/>
    </source>
</evidence>
<dbReference type="AlphaFoldDB" id="A0A816IVC9"/>
<accession>A0A816IVC9</accession>
<gene>
    <name evidence="2" type="ORF">DARMORV10_C03P89450.1</name>
</gene>
<proteinExistence type="predicted"/>
<feature type="compositionally biased region" description="Basic residues" evidence="1">
    <location>
        <begin position="19"/>
        <end position="30"/>
    </location>
</feature>
<name>A0A816IVC9_BRANA</name>
<evidence type="ECO:0000313" key="2">
    <source>
        <dbReference type="EMBL" id="CAF1712187.1"/>
    </source>
</evidence>